<keyword evidence="4" id="KW-0547">Nucleotide-binding</keyword>
<dbReference type="eggNOG" id="COG0515">
    <property type="taxonomic scope" value="Bacteria"/>
</dbReference>
<reference evidence="9 10" key="1">
    <citation type="submission" date="2012-02" db="EMBL/GenBank/DDBJ databases">
        <title>Whole genome shotgun sequence of Mobilicoccus pelagius NBRC 104925.</title>
        <authorList>
            <person name="Yoshida Y."/>
            <person name="Hosoyama A."/>
            <person name="Tsuchikane K."/>
            <person name="Katsumata H."/>
            <person name="Yamazaki S."/>
            <person name="Fujita N."/>
        </authorList>
    </citation>
    <scope>NUCLEOTIDE SEQUENCE [LARGE SCALE GENOMIC DNA]</scope>
    <source>
        <strain evidence="9 10">NBRC 104925</strain>
    </source>
</reference>
<feature type="domain" description="Protein kinase" evidence="8">
    <location>
        <begin position="13"/>
        <end position="271"/>
    </location>
</feature>
<dbReference type="InterPro" id="IPR000719">
    <property type="entry name" value="Prot_kinase_dom"/>
</dbReference>
<dbReference type="EMBL" id="BAFE01000003">
    <property type="protein sequence ID" value="GAB47112.1"/>
    <property type="molecule type" value="Genomic_DNA"/>
</dbReference>
<evidence type="ECO:0000313" key="10">
    <source>
        <dbReference type="Proteomes" id="UP000004367"/>
    </source>
</evidence>
<organism evidence="9 10">
    <name type="scientific">Mobilicoccus pelagius NBRC 104925</name>
    <dbReference type="NCBI Taxonomy" id="1089455"/>
    <lineage>
        <taxon>Bacteria</taxon>
        <taxon>Bacillati</taxon>
        <taxon>Actinomycetota</taxon>
        <taxon>Actinomycetes</taxon>
        <taxon>Micrococcales</taxon>
        <taxon>Dermatophilaceae</taxon>
        <taxon>Mobilicoccus</taxon>
    </lineage>
</organism>
<evidence type="ECO:0000256" key="3">
    <source>
        <dbReference type="ARBA" id="ARBA00022679"/>
    </source>
</evidence>
<evidence type="ECO:0000256" key="2">
    <source>
        <dbReference type="ARBA" id="ARBA00022527"/>
    </source>
</evidence>
<dbReference type="GO" id="GO:0004674">
    <property type="term" value="F:protein serine/threonine kinase activity"/>
    <property type="evidence" value="ECO:0007669"/>
    <property type="project" value="UniProtKB-KW"/>
</dbReference>
<evidence type="ECO:0000259" key="8">
    <source>
        <dbReference type="PROSITE" id="PS50011"/>
    </source>
</evidence>
<dbReference type="PANTHER" id="PTHR43289:SF6">
    <property type="entry name" value="SERINE_THREONINE-PROTEIN KINASE NEKL-3"/>
    <property type="match status" value="1"/>
</dbReference>
<accession>H5UN04</accession>
<dbReference type="Gene3D" id="1.10.510.10">
    <property type="entry name" value="Transferase(Phosphotransferase) domain 1"/>
    <property type="match status" value="1"/>
</dbReference>
<comment type="caution">
    <text evidence="9">The sequence shown here is derived from an EMBL/GenBank/DDBJ whole genome shotgun (WGS) entry which is preliminary data.</text>
</comment>
<evidence type="ECO:0000256" key="5">
    <source>
        <dbReference type="ARBA" id="ARBA00022777"/>
    </source>
</evidence>
<dbReference type="PROSITE" id="PS00108">
    <property type="entry name" value="PROTEIN_KINASE_ST"/>
    <property type="match status" value="1"/>
</dbReference>
<dbReference type="Pfam" id="PF00069">
    <property type="entry name" value="Pkinase"/>
    <property type="match status" value="1"/>
</dbReference>
<dbReference type="InterPro" id="IPR011009">
    <property type="entry name" value="Kinase-like_dom_sf"/>
</dbReference>
<dbReference type="PANTHER" id="PTHR43289">
    <property type="entry name" value="MITOGEN-ACTIVATED PROTEIN KINASE KINASE KINASE 20-RELATED"/>
    <property type="match status" value="1"/>
</dbReference>
<evidence type="ECO:0000256" key="4">
    <source>
        <dbReference type="ARBA" id="ARBA00022741"/>
    </source>
</evidence>
<dbReference type="SMART" id="SM00220">
    <property type="entry name" value="S_TKc"/>
    <property type="match status" value="1"/>
</dbReference>
<evidence type="ECO:0000256" key="6">
    <source>
        <dbReference type="ARBA" id="ARBA00022840"/>
    </source>
</evidence>
<dbReference type="CDD" id="cd14014">
    <property type="entry name" value="STKc_PknB_like"/>
    <property type="match status" value="1"/>
</dbReference>
<protein>
    <recommendedName>
        <fullName evidence="1">non-specific serine/threonine protein kinase</fullName>
        <ecNumber evidence="1">2.7.11.1</ecNumber>
    </recommendedName>
</protein>
<proteinExistence type="predicted"/>
<feature type="region of interest" description="Disordered" evidence="7">
    <location>
        <begin position="406"/>
        <end position="500"/>
    </location>
</feature>
<gene>
    <name evidence="9" type="ORF">MOPEL_003_01370</name>
</gene>
<dbReference type="AlphaFoldDB" id="H5UN04"/>
<name>H5UN04_9MICO</name>
<keyword evidence="6" id="KW-0067">ATP-binding</keyword>
<dbReference type="PROSITE" id="PS50011">
    <property type="entry name" value="PROTEIN_KINASE_DOM"/>
    <property type="match status" value="1"/>
</dbReference>
<keyword evidence="3" id="KW-0808">Transferase</keyword>
<keyword evidence="5" id="KW-0418">Kinase</keyword>
<evidence type="ECO:0000313" key="9">
    <source>
        <dbReference type="EMBL" id="GAB47112.1"/>
    </source>
</evidence>
<dbReference type="GO" id="GO:0005524">
    <property type="term" value="F:ATP binding"/>
    <property type="evidence" value="ECO:0007669"/>
    <property type="project" value="UniProtKB-KW"/>
</dbReference>
<dbReference type="EC" id="2.7.11.1" evidence="1"/>
<sequence length="630" mass="65014">MGDMDGQRIGSRYVLETLVGHGACGQVWVGRDLEGHEWAVKVLRSELATDPGLVNRFVAERSLLEAVRHPHVVPVHDLVVEGSTLAVIMSLVHGTDLRHVLRQRGPIVPAGVAEWGAQIAGALQAAHDAGVIHRDVKPENVLVDEATEAAMLTDFGIARLIDGATHSTMMLGTPQYMAPEIAEGRAPGPAADLYSLGVMLYELCCGVPPFAGRGSAMATLRAHLEEIPGRPAGVPDALWDVVATLVAKDPEARGGTAGRIEARLRALVPMLEGLPPAARIADPPPAERHLTYAPPVDAEVAQQTSRWAGPAVSGPGWAGSVSGQAPATWAGVPGQVAPPGYVAAYPATPQYAAAPYAAPQYAAAPYPVPPQPAQTSRKPVSPLLVGLAAVALVCAGVVGAVTLSDGRGSEEASASPTASAVAAAPSPAAGGASPAAPAGQAAAVPSGDARGGAAQAGGAAPQPAAAPAAPAAPAAAPRRETVPSFTPPPRTVAQQQPREEVDAVARQRSAEQMLSEYFVQAEGGTLGDEAAVAFLAPSVSWYDKGTLSRAEVVSATRGEPGKPRTSFWTNRVESFTPAVSYGGHEADVIVLNRSYRRPSGTGGDIRVTYTLVYDREGQSPRIAQVREQRL</sequence>
<dbReference type="Gene3D" id="3.30.200.20">
    <property type="entry name" value="Phosphorylase Kinase, domain 1"/>
    <property type="match status" value="1"/>
</dbReference>
<dbReference type="SUPFAM" id="SSF56112">
    <property type="entry name" value="Protein kinase-like (PK-like)"/>
    <property type="match status" value="1"/>
</dbReference>
<keyword evidence="10" id="KW-1185">Reference proteome</keyword>
<keyword evidence="2" id="KW-0723">Serine/threonine-protein kinase</keyword>
<dbReference type="Proteomes" id="UP000004367">
    <property type="component" value="Unassembled WGS sequence"/>
</dbReference>
<evidence type="ECO:0000256" key="7">
    <source>
        <dbReference type="SAM" id="MobiDB-lite"/>
    </source>
</evidence>
<feature type="compositionally biased region" description="Low complexity" evidence="7">
    <location>
        <begin position="412"/>
        <end position="476"/>
    </location>
</feature>
<dbReference type="STRING" id="1089455.MOPEL_003_01370"/>
<dbReference type="InterPro" id="IPR008271">
    <property type="entry name" value="Ser/Thr_kinase_AS"/>
</dbReference>
<evidence type="ECO:0000256" key="1">
    <source>
        <dbReference type="ARBA" id="ARBA00012513"/>
    </source>
</evidence>